<dbReference type="InterPro" id="IPR052216">
    <property type="entry name" value="CRISPR_Csm3_endoribonuclease"/>
</dbReference>
<keyword evidence="1" id="KW-0051">Antiviral defense</keyword>
<gene>
    <name evidence="3" type="ORF">SBU_001278</name>
</gene>
<keyword evidence="4" id="KW-1185">Reference proteome</keyword>
<evidence type="ECO:0000259" key="2">
    <source>
        <dbReference type="Pfam" id="PF03787"/>
    </source>
</evidence>
<evidence type="ECO:0000313" key="3">
    <source>
        <dbReference type="EMBL" id="OFV65869.1"/>
    </source>
</evidence>
<evidence type="ECO:0000313" key="4">
    <source>
        <dbReference type="Proteomes" id="UP000185779"/>
    </source>
</evidence>
<organism evidence="3 4">
    <name type="scientific">Candidatus Syntropharchaeum butanivorans</name>
    <dbReference type="NCBI Taxonomy" id="1839936"/>
    <lineage>
        <taxon>Archaea</taxon>
        <taxon>Methanobacteriati</taxon>
        <taxon>Methanobacteriota</taxon>
        <taxon>Stenosarchaea group</taxon>
        <taxon>Methanomicrobia</taxon>
        <taxon>Methanosarcinales</taxon>
        <taxon>ANME-2 cluster</taxon>
        <taxon>Candidatus Syntropharchaeum</taxon>
    </lineage>
</organism>
<sequence length="214" mass="24096">MMVWEVEIELLSDLHTAGERKGSVIDVLRRDGKVYLPGSHIKGVVRTEAERIWFGKNGKRICWVTGEPNGTEREPAGIKPCEDRLGCPVCELFGVPEQEKWDERYLDPALRFTDFVLLRDKGVSERTHVMILRDKGSKREGALFSERTIPRGSVFRGVILMIRDLDEGGERLLEGALHSAADYGFGGGRSRGLGWVRVRIDKDSSIGRMKEVLS</sequence>
<evidence type="ECO:0000256" key="1">
    <source>
        <dbReference type="ARBA" id="ARBA00023118"/>
    </source>
</evidence>
<dbReference type="STRING" id="1839936.SBU_001278"/>
<feature type="domain" description="CRISPR type III-associated protein" evidence="2">
    <location>
        <begin position="7"/>
        <end position="197"/>
    </location>
</feature>
<dbReference type="InterPro" id="IPR005537">
    <property type="entry name" value="RAMP_III_fam"/>
</dbReference>
<reference evidence="3" key="1">
    <citation type="submission" date="2016-05" db="EMBL/GenBank/DDBJ databases">
        <title>Microbial consortia oxidize butane by reversing methanogenesis.</title>
        <authorList>
            <person name="Laso-Perez R."/>
            <person name="Richter M."/>
            <person name="Wegener G."/>
            <person name="Musat F."/>
        </authorList>
    </citation>
    <scope>NUCLEOTIDE SEQUENCE [LARGE SCALE GENOMIC DNA]</scope>
    <source>
        <strain evidence="3">BOX1</strain>
    </source>
</reference>
<dbReference type="GO" id="GO:0051607">
    <property type="term" value="P:defense response to virus"/>
    <property type="evidence" value="ECO:0007669"/>
    <property type="project" value="UniProtKB-KW"/>
</dbReference>
<dbReference type="PANTHER" id="PTHR35579">
    <property type="entry name" value="CRISPR SYSTEM CMS ENDORIBONUCLEASE CSM3"/>
    <property type="match status" value="1"/>
</dbReference>
<name>A0A1F2P3M4_9EURY</name>
<dbReference type="EMBL" id="LYOR01000006">
    <property type="protein sequence ID" value="OFV65869.1"/>
    <property type="molecule type" value="Genomic_DNA"/>
</dbReference>
<dbReference type="PANTHER" id="PTHR35579:SF3">
    <property type="entry name" value="CRISPR SYSTEM CMS ENDORIBONUCLEASE CSM3"/>
    <property type="match status" value="1"/>
</dbReference>
<comment type="caution">
    <text evidence="3">The sequence shown here is derived from an EMBL/GenBank/DDBJ whole genome shotgun (WGS) entry which is preliminary data.</text>
</comment>
<dbReference type="AlphaFoldDB" id="A0A1F2P3M4"/>
<proteinExistence type="predicted"/>
<dbReference type="Pfam" id="PF03787">
    <property type="entry name" value="RAMPs"/>
    <property type="match status" value="1"/>
</dbReference>
<dbReference type="Proteomes" id="UP000185779">
    <property type="component" value="Unassembled WGS sequence"/>
</dbReference>
<protein>
    <submittedName>
        <fullName evidence="3">RAMP superfamily protein</fullName>
    </submittedName>
</protein>
<accession>A0A1F2P3M4</accession>